<protein>
    <submittedName>
        <fullName evidence="2">Uncharacterized protein</fullName>
    </submittedName>
</protein>
<keyword evidence="1" id="KW-0812">Transmembrane</keyword>
<name>A0A2G9UD16_TELCI</name>
<accession>A0A2G9UD16</accession>
<keyword evidence="1" id="KW-0472">Membrane</keyword>
<evidence type="ECO:0000256" key="1">
    <source>
        <dbReference type="SAM" id="Phobius"/>
    </source>
</evidence>
<dbReference type="Proteomes" id="UP000230423">
    <property type="component" value="Unassembled WGS sequence"/>
</dbReference>
<evidence type="ECO:0000313" key="3">
    <source>
        <dbReference type="Proteomes" id="UP000230423"/>
    </source>
</evidence>
<evidence type="ECO:0000313" key="2">
    <source>
        <dbReference type="EMBL" id="PIO68135.1"/>
    </source>
</evidence>
<dbReference type="OrthoDB" id="5870289at2759"/>
<dbReference type="EMBL" id="KZ347244">
    <property type="protein sequence ID" value="PIO68135.1"/>
    <property type="molecule type" value="Genomic_DNA"/>
</dbReference>
<gene>
    <name evidence="2" type="ORF">TELCIR_10091</name>
</gene>
<dbReference type="AlphaFoldDB" id="A0A2G9UD16"/>
<keyword evidence="1" id="KW-1133">Transmembrane helix</keyword>
<feature type="transmembrane region" description="Helical" evidence="1">
    <location>
        <begin position="22"/>
        <end position="45"/>
    </location>
</feature>
<reference evidence="2 3" key="1">
    <citation type="submission" date="2015-09" db="EMBL/GenBank/DDBJ databases">
        <title>Draft genome of the parasitic nematode Teladorsagia circumcincta isolate WARC Sus (inbred).</title>
        <authorList>
            <person name="Mitreva M."/>
        </authorList>
    </citation>
    <scope>NUCLEOTIDE SEQUENCE [LARGE SCALE GENOMIC DNA]</scope>
    <source>
        <strain evidence="2 3">S</strain>
    </source>
</reference>
<sequence length="130" mass="14998">MHDDILPAQHYLFQDDMGYFDVFYVVASDLGTNLFVLSSTIRIFVYYKYNPTIREQIRSVTVVKDKIYILASPITVKKAKLVCSVEDLVYHRCCIIYVEGRRDKPFFTLPRRYAKAGSHATPKSLGNSHV</sequence>
<keyword evidence="3" id="KW-1185">Reference proteome</keyword>
<organism evidence="2 3">
    <name type="scientific">Teladorsagia circumcincta</name>
    <name type="common">Brown stomach worm</name>
    <name type="synonym">Ostertagia circumcincta</name>
    <dbReference type="NCBI Taxonomy" id="45464"/>
    <lineage>
        <taxon>Eukaryota</taxon>
        <taxon>Metazoa</taxon>
        <taxon>Ecdysozoa</taxon>
        <taxon>Nematoda</taxon>
        <taxon>Chromadorea</taxon>
        <taxon>Rhabditida</taxon>
        <taxon>Rhabditina</taxon>
        <taxon>Rhabditomorpha</taxon>
        <taxon>Strongyloidea</taxon>
        <taxon>Trichostrongylidae</taxon>
        <taxon>Teladorsagia</taxon>
    </lineage>
</organism>
<proteinExistence type="predicted"/>